<dbReference type="CDD" id="cd01949">
    <property type="entry name" value="GGDEF"/>
    <property type="match status" value="1"/>
</dbReference>
<dbReference type="GO" id="GO:0052621">
    <property type="term" value="F:diguanylate cyclase activity"/>
    <property type="evidence" value="ECO:0007669"/>
    <property type="project" value="UniProtKB-EC"/>
</dbReference>
<keyword evidence="4" id="KW-0812">Transmembrane</keyword>
<organism evidence="7 8">
    <name type="scientific">Pleionea mediterranea</name>
    <dbReference type="NCBI Taxonomy" id="523701"/>
    <lineage>
        <taxon>Bacteria</taxon>
        <taxon>Pseudomonadati</taxon>
        <taxon>Pseudomonadota</taxon>
        <taxon>Gammaproteobacteria</taxon>
        <taxon>Oceanospirillales</taxon>
        <taxon>Pleioneaceae</taxon>
        <taxon>Pleionea</taxon>
    </lineage>
</organism>
<dbReference type="Gene3D" id="6.10.340.10">
    <property type="match status" value="1"/>
</dbReference>
<sequence>MKVNKRFYLFSILSFGLMVLVAMTLLYSWRQINQALDKEKFSNNVSQITLELQQQLHELEAHKNSAAIENWEKLQFKLRKILADPPGLSPEQKTLLNSIVRNNTSAVVLFERLNALNSGLANQSIIRHLEERLRAQVMVIQEDSQELALLARQSLSNILFNQTMYVMTMLSIGLILLIFISHRFFRWIQHATQLLMKGLNKIEQGHFESIDLTTTDSNDEVYDILMKFNRMSERLKENTITRDVLQKIVDERTRELTRVANTDSLTSVPNRRALFERGEMEFSRAHRHHQPFAMLMIDADHFKHINDQYGHMVGDKVLIHLCRTIEKEVRKVDFFARFGGEEFVLILPHNDEKGAYESACRIQKVVNENPMSCDGTSIRLTVSIGVVVLHSSHKDFGDMINDADKALLLAKKNGRNRIEFYQTPSLSLVKPENASQINDNNND</sequence>
<accession>A0A316FY94</accession>
<evidence type="ECO:0000259" key="6">
    <source>
        <dbReference type="PROSITE" id="PS50887"/>
    </source>
</evidence>
<keyword evidence="4" id="KW-1133">Transmembrane helix</keyword>
<feature type="domain" description="HAMP" evidence="5">
    <location>
        <begin position="186"/>
        <end position="240"/>
    </location>
</feature>
<comment type="catalytic activity">
    <reaction evidence="3">
        <text>2 GTP = 3',3'-c-di-GMP + 2 diphosphate</text>
        <dbReference type="Rhea" id="RHEA:24898"/>
        <dbReference type="ChEBI" id="CHEBI:33019"/>
        <dbReference type="ChEBI" id="CHEBI:37565"/>
        <dbReference type="ChEBI" id="CHEBI:58805"/>
        <dbReference type="EC" id="2.7.7.65"/>
    </reaction>
</comment>
<dbReference type="AlphaFoldDB" id="A0A316FY94"/>
<dbReference type="Gene3D" id="3.30.70.270">
    <property type="match status" value="1"/>
</dbReference>
<dbReference type="EC" id="2.7.7.65" evidence="2"/>
<evidence type="ECO:0000256" key="1">
    <source>
        <dbReference type="ARBA" id="ARBA00001946"/>
    </source>
</evidence>
<dbReference type="InterPro" id="IPR029787">
    <property type="entry name" value="Nucleotide_cyclase"/>
</dbReference>
<dbReference type="InterPro" id="IPR000160">
    <property type="entry name" value="GGDEF_dom"/>
</dbReference>
<dbReference type="PROSITE" id="PS50887">
    <property type="entry name" value="GGDEF"/>
    <property type="match status" value="1"/>
</dbReference>
<keyword evidence="4" id="KW-0472">Membrane</keyword>
<dbReference type="GO" id="GO:0016020">
    <property type="term" value="C:membrane"/>
    <property type="evidence" value="ECO:0007669"/>
    <property type="project" value="InterPro"/>
</dbReference>
<dbReference type="PROSITE" id="PS50885">
    <property type="entry name" value="HAMP"/>
    <property type="match status" value="1"/>
</dbReference>
<reference evidence="7 8" key="1">
    <citation type="submission" date="2018-05" db="EMBL/GenBank/DDBJ databases">
        <title>Genomic Encyclopedia of Type Strains, Phase IV (KMG-IV): sequencing the most valuable type-strain genomes for metagenomic binning, comparative biology and taxonomic classification.</title>
        <authorList>
            <person name="Goeker M."/>
        </authorList>
    </citation>
    <scope>NUCLEOTIDE SEQUENCE [LARGE SCALE GENOMIC DNA]</scope>
    <source>
        <strain evidence="7 8">DSM 25350</strain>
    </source>
</reference>
<evidence type="ECO:0000256" key="2">
    <source>
        <dbReference type="ARBA" id="ARBA00012528"/>
    </source>
</evidence>
<feature type="transmembrane region" description="Helical" evidence="4">
    <location>
        <begin position="164"/>
        <end position="185"/>
    </location>
</feature>
<dbReference type="FunFam" id="3.30.70.270:FF:000001">
    <property type="entry name" value="Diguanylate cyclase domain protein"/>
    <property type="match status" value="1"/>
</dbReference>
<gene>
    <name evidence="7" type="ORF">C8D97_10219</name>
</gene>
<dbReference type="SMART" id="SM00267">
    <property type="entry name" value="GGDEF"/>
    <property type="match status" value="1"/>
</dbReference>
<evidence type="ECO:0000256" key="4">
    <source>
        <dbReference type="SAM" id="Phobius"/>
    </source>
</evidence>
<evidence type="ECO:0000313" key="8">
    <source>
        <dbReference type="Proteomes" id="UP000245790"/>
    </source>
</evidence>
<comment type="caution">
    <text evidence="7">The sequence shown here is derived from an EMBL/GenBank/DDBJ whole genome shotgun (WGS) entry which is preliminary data.</text>
</comment>
<dbReference type="RefSeq" id="WP_109761705.1">
    <property type="nucleotide sequence ID" value="NZ_QGGU01000002.1"/>
</dbReference>
<keyword evidence="8" id="KW-1185">Reference proteome</keyword>
<dbReference type="InterPro" id="IPR043128">
    <property type="entry name" value="Rev_trsase/Diguanyl_cyclase"/>
</dbReference>
<dbReference type="OrthoDB" id="9812260at2"/>
<protein>
    <recommendedName>
        <fullName evidence="2">diguanylate cyclase</fullName>
        <ecNumber evidence="2">2.7.7.65</ecNumber>
    </recommendedName>
</protein>
<dbReference type="Pfam" id="PF00990">
    <property type="entry name" value="GGDEF"/>
    <property type="match status" value="1"/>
</dbReference>
<dbReference type="Proteomes" id="UP000245790">
    <property type="component" value="Unassembled WGS sequence"/>
</dbReference>
<evidence type="ECO:0000313" key="7">
    <source>
        <dbReference type="EMBL" id="PWK53631.1"/>
    </source>
</evidence>
<comment type="cofactor">
    <cofactor evidence="1">
        <name>Mg(2+)</name>
        <dbReference type="ChEBI" id="CHEBI:18420"/>
    </cofactor>
</comment>
<dbReference type="EMBL" id="QGGU01000002">
    <property type="protein sequence ID" value="PWK53631.1"/>
    <property type="molecule type" value="Genomic_DNA"/>
</dbReference>
<dbReference type="NCBIfam" id="TIGR00254">
    <property type="entry name" value="GGDEF"/>
    <property type="match status" value="1"/>
</dbReference>
<evidence type="ECO:0000256" key="3">
    <source>
        <dbReference type="ARBA" id="ARBA00034247"/>
    </source>
</evidence>
<dbReference type="GO" id="GO:0007165">
    <property type="term" value="P:signal transduction"/>
    <property type="evidence" value="ECO:0007669"/>
    <property type="project" value="InterPro"/>
</dbReference>
<dbReference type="InterPro" id="IPR050469">
    <property type="entry name" value="Diguanylate_Cyclase"/>
</dbReference>
<dbReference type="PANTHER" id="PTHR45138">
    <property type="entry name" value="REGULATORY COMPONENTS OF SENSORY TRANSDUCTION SYSTEM"/>
    <property type="match status" value="1"/>
</dbReference>
<evidence type="ECO:0000259" key="5">
    <source>
        <dbReference type="PROSITE" id="PS50885"/>
    </source>
</evidence>
<dbReference type="InterPro" id="IPR003660">
    <property type="entry name" value="HAMP_dom"/>
</dbReference>
<dbReference type="SUPFAM" id="SSF55073">
    <property type="entry name" value="Nucleotide cyclase"/>
    <property type="match status" value="1"/>
</dbReference>
<feature type="transmembrane region" description="Helical" evidence="4">
    <location>
        <begin position="7"/>
        <end position="29"/>
    </location>
</feature>
<proteinExistence type="predicted"/>
<dbReference type="PANTHER" id="PTHR45138:SF9">
    <property type="entry name" value="DIGUANYLATE CYCLASE DGCM-RELATED"/>
    <property type="match status" value="1"/>
</dbReference>
<name>A0A316FY94_9GAMM</name>
<feature type="domain" description="GGDEF" evidence="6">
    <location>
        <begin position="290"/>
        <end position="423"/>
    </location>
</feature>